<dbReference type="SMART" id="SM00181">
    <property type="entry name" value="EGF"/>
    <property type="match status" value="7"/>
</dbReference>
<dbReference type="PROSITE" id="PS50026">
    <property type="entry name" value="EGF_3"/>
    <property type="match status" value="6"/>
</dbReference>
<feature type="domain" description="EGF-like" evidence="5">
    <location>
        <begin position="214"/>
        <end position="245"/>
    </location>
</feature>
<comment type="caution">
    <text evidence="4">Lacks conserved residue(s) required for the propagation of feature annotation.</text>
</comment>
<dbReference type="PANTHER" id="PTHR24049">
    <property type="entry name" value="CRUMBS FAMILY MEMBER"/>
    <property type="match status" value="1"/>
</dbReference>
<dbReference type="EMBL" id="CAJOBD010004020">
    <property type="protein sequence ID" value="CAF3976877.1"/>
    <property type="molecule type" value="Genomic_DNA"/>
</dbReference>
<feature type="domain" description="EGF-like" evidence="5">
    <location>
        <begin position="291"/>
        <end position="327"/>
    </location>
</feature>
<dbReference type="PROSITE" id="PS01186">
    <property type="entry name" value="EGF_2"/>
    <property type="match status" value="4"/>
</dbReference>
<evidence type="ECO:0000259" key="5">
    <source>
        <dbReference type="PROSITE" id="PS50026"/>
    </source>
</evidence>
<dbReference type="Gene3D" id="2.10.25.10">
    <property type="entry name" value="Laminin"/>
    <property type="match status" value="6"/>
</dbReference>
<proteinExistence type="predicted"/>
<name>A0A819MBB4_9BILA</name>
<dbReference type="PROSITE" id="PS00010">
    <property type="entry name" value="ASX_HYDROXYL"/>
    <property type="match status" value="1"/>
</dbReference>
<sequence>CLSGWTGATCQLFQGMITTTAPTTPSVGITCANRPCINGGTCFNNGDSYFCYCGPTNTFTGTNCEIISSTLVPNCPLNCAPGYCVPSGSSTHPYAYNACLFVNCENGGECIEDPTTIDCFKCQCIPGYTGKICDTQIPIIPIGCNPGCQNGGVCIGNSCQCNPGFTGIICDTQIPIIPIGCNPGCQNGGVCIDNSCKCSPGFTGKICDTQIPIIPIGCNPGCQNGGVCIDNSCKCSPGFTGTYCEIKVNNPCDPNPCGIHGICFGINLSHGPIAYCNCENRWTGRYCDVNIDVNCPIGYCFSGGTCGMIGNVPYCTCPAMYTGERCEFFVGTLTTTTTVVPECPLNCAPGRCIFSGNAQKPYACLWNGVMRPTDGTTG</sequence>
<feature type="disulfide bond" evidence="4">
    <location>
        <begin position="278"/>
        <end position="287"/>
    </location>
</feature>
<evidence type="ECO:0000256" key="4">
    <source>
        <dbReference type="PROSITE-ProRule" id="PRU00076"/>
    </source>
</evidence>
<comment type="caution">
    <text evidence="6">The sequence shown here is derived from an EMBL/GenBank/DDBJ whole genome shotgun (WGS) entry which is preliminary data.</text>
</comment>
<feature type="disulfide bond" evidence="4">
    <location>
        <begin position="181"/>
        <end position="191"/>
    </location>
</feature>
<accession>A0A819MBB4</accession>
<evidence type="ECO:0000256" key="3">
    <source>
        <dbReference type="ARBA" id="ARBA00023157"/>
    </source>
</evidence>
<feature type="non-terminal residue" evidence="6">
    <location>
        <position position="1"/>
    </location>
</feature>
<keyword evidence="3 4" id="KW-1015">Disulfide bond</keyword>
<feature type="domain" description="EGF-like" evidence="5">
    <location>
        <begin position="27"/>
        <end position="65"/>
    </location>
</feature>
<gene>
    <name evidence="6" type="ORF">JBS370_LOCUS24955</name>
</gene>
<feature type="domain" description="EGF-like" evidence="5">
    <location>
        <begin position="177"/>
        <end position="208"/>
    </location>
</feature>
<dbReference type="PROSITE" id="PS00022">
    <property type="entry name" value="EGF_1"/>
    <property type="match status" value="6"/>
</dbReference>
<reference evidence="6" key="1">
    <citation type="submission" date="2021-02" db="EMBL/GenBank/DDBJ databases">
        <authorList>
            <person name="Nowell W R."/>
        </authorList>
    </citation>
    <scope>NUCLEOTIDE SEQUENCE</scope>
</reference>
<feature type="domain" description="EGF-like" evidence="5">
    <location>
        <begin position="248"/>
        <end position="288"/>
    </location>
</feature>
<feature type="disulfide bond" evidence="4">
    <location>
        <begin position="317"/>
        <end position="326"/>
    </location>
</feature>
<dbReference type="InterPro" id="IPR000742">
    <property type="entry name" value="EGF"/>
</dbReference>
<organism evidence="6 7">
    <name type="scientific">Rotaria sordida</name>
    <dbReference type="NCBI Taxonomy" id="392033"/>
    <lineage>
        <taxon>Eukaryota</taxon>
        <taxon>Metazoa</taxon>
        <taxon>Spiralia</taxon>
        <taxon>Gnathifera</taxon>
        <taxon>Rotifera</taxon>
        <taxon>Eurotatoria</taxon>
        <taxon>Bdelloidea</taxon>
        <taxon>Philodinida</taxon>
        <taxon>Philodinidae</taxon>
        <taxon>Rotaria</taxon>
    </lineage>
</organism>
<dbReference type="AlphaFoldDB" id="A0A819MBB4"/>
<keyword evidence="1 4" id="KW-0245">EGF-like domain</keyword>
<feature type="disulfide bond" evidence="4">
    <location>
        <begin position="198"/>
        <end position="207"/>
    </location>
</feature>
<feature type="disulfide bond" evidence="4">
    <location>
        <begin position="124"/>
        <end position="133"/>
    </location>
</feature>
<dbReference type="InterPro" id="IPR000152">
    <property type="entry name" value="EGF-type_Asp/Asn_hydroxyl_site"/>
</dbReference>
<feature type="disulfide bond" evidence="4">
    <location>
        <begin position="235"/>
        <end position="244"/>
    </location>
</feature>
<evidence type="ECO:0000313" key="6">
    <source>
        <dbReference type="EMBL" id="CAF3976877.1"/>
    </source>
</evidence>
<evidence type="ECO:0000256" key="1">
    <source>
        <dbReference type="ARBA" id="ARBA00022536"/>
    </source>
</evidence>
<dbReference type="Proteomes" id="UP000663836">
    <property type="component" value="Unassembled WGS sequence"/>
</dbReference>
<dbReference type="InterPro" id="IPR051022">
    <property type="entry name" value="Notch_Cell-Fate_Det"/>
</dbReference>
<keyword evidence="2" id="KW-0677">Repeat</keyword>
<dbReference type="SUPFAM" id="SSF57196">
    <property type="entry name" value="EGF/Laminin"/>
    <property type="match status" value="6"/>
</dbReference>
<feature type="disulfide bond" evidence="4">
    <location>
        <begin position="218"/>
        <end position="228"/>
    </location>
</feature>
<evidence type="ECO:0000256" key="2">
    <source>
        <dbReference type="ARBA" id="ARBA00022737"/>
    </source>
</evidence>
<evidence type="ECO:0000313" key="7">
    <source>
        <dbReference type="Proteomes" id="UP000663836"/>
    </source>
</evidence>
<feature type="domain" description="EGF-like" evidence="5">
    <location>
        <begin position="95"/>
        <end position="134"/>
    </location>
</feature>
<protein>
    <recommendedName>
        <fullName evidence="5">EGF-like domain-containing protein</fullName>
    </recommendedName>
</protein>